<reference evidence="2 3" key="1">
    <citation type="submission" date="2019-05" db="EMBL/GenBank/DDBJ databases">
        <title>Another draft genome of Portunus trituberculatus and its Hox gene families provides insights of decapod evolution.</title>
        <authorList>
            <person name="Jeong J.-H."/>
            <person name="Song I."/>
            <person name="Kim S."/>
            <person name="Choi T."/>
            <person name="Kim D."/>
            <person name="Ryu S."/>
            <person name="Kim W."/>
        </authorList>
    </citation>
    <scope>NUCLEOTIDE SEQUENCE [LARGE SCALE GENOMIC DNA]</scope>
    <source>
        <tissue evidence="2">Muscle</tissue>
    </source>
</reference>
<dbReference type="EMBL" id="VSRR010000127">
    <property type="protein sequence ID" value="MPC10721.1"/>
    <property type="molecule type" value="Genomic_DNA"/>
</dbReference>
<dbReference type="Proteomes" id="UP000324222">
    <property type="component" value="Unassembled WGS sequence"/>
</dbReference>
<proteinExistence type="predicted"/>
<accession>A0A5B7CPK4</accession>
<name>A0A5B7CPK4_PORTR</name>
<feature type="region of interest" description="Disordered" evidence="1">
    <location>
        <begin position="1"/>
        <end position="68"/>
    </location>
</feature>
<protein>
    <submittedName>
        <fullName evidence="2">Uncharacterized protein</fullName>
    </submittedName>
</protein>
<evidence type="ECO:0000313" key="3">
    <source>
        <dbReference type="Proteomes" id="UP000324222"/>
    </source>
</evidence>
<sequence length="68" mass="7300">MHFVIKPASQPASQLASKTASQPASQPTSQPTSQPATHPASRLLREASSRDQTSTLTWRKGAQRTSVN</sequence>
<feature type="compositionally biased region" description="Polar residues" evidence="1">
    <location>
        <begin position="50"/>
        <end position="68"/>
    </location>
</feature>
<organism evidence="2 3">
    <name type="scientific">Portunus trituberculatus</name>
    <name type="common">Swimming crab</name>
    <name type="synonym">Neptunus trituberculatus</name>
    <dbReference type="NCBI Taxonomy" id="210409"/>
    <lineage>
        <taxon>Eukaryota</taxon>
        <taxon>Metazoa</taxon>
        <taxon>Ecdysozoa</taxon>
        <taxon>Arthropoda</taxon>
        <taxon>Crustacea</taxon>
        <taxon>Multicrustacea</taxon>
        <taxon>Malacostraca</taxon>
        <taxon>Eumalacostraca</taxon>
        <taxon>Eucarida</taxon>
        <taxon>Decapoda</taxon>
        <taxon>Pleocyemata</taxon>
        <taxon>Brachyura</taxon>
        <taxon>Eubrachyura</taxon>
        <taxon>Portunoidea</taxon>
        <taxon>Portunidae</taxon>
        <taxon>Portuninae</taxon>
        <taxon>Portunus</taxon>
    </lineage>
</organism>
<feature type="compositionally biased region" description="Polar residues" evidence="1">
    <location>
        <begin position="10"/>
        <end position="36"/>
    </location>
</feature>
<comment type="caution">
    <text evidence="2">The sequence shown here is derived from an EMBL/GenBank/DDBJ whole genome shotgun (WGS) entry which is preliminary data.</text>
</comment>
<evidence type="ECO:0000313" key="2">
    <source>
        <dbReference type="EMBL" id="MPC10721.1"/>
    </source>
</evidence>
<keyword evidence="3" id="KW-1185">Reference proteome</keyword>
<gene>
    <name evidence="2" type="ORF">E2C01_003361</name>
</gene>
<evidence type="ECO:0000256" key="1">
    <source>
        <dbReference type="SAM" id="MobiDB-lite"/>
    </source>
</evidence>
<dbReference type="AlphaFoldDB" id="A0A5B7CPK4"/>